<dbReference type="GO" id="GO:0003677">
    <property type="term" value="F:DNA binding"/>
    <property type="evidence" value="ECO:0007669"/>
    <property type="project" value="InterPro"/>
</dbReference>
<dbReference type="PANTHER" id="PTHR34322">
    <property type="entry name" value="TRANSPOSASE, Y1_TNP DOMAIN-CONTAINING"/>
    <property type="match status" value="1"/>
</dbReference>
<comment type="caution">
    <text evidence="2">The sequence shown here is derived from an EMBL/GenBank/DDBJ whole genome shotgun (WGS) entry which is preliminary data.</text>
</comment>
<proteinExistence type="predicted"/>
<evidence type="ECO:0000313" key="3">
    <source>
        <dbReference type="Proteomes" id="UP000614469"/>
    </source>
</evidence>
<dbReference type="Proteomes" id="UP000614469">
    <property type="component" value="Unassembled WGS sequence"/>
</dbReference>
<sequence>MQFSQKGGNMPQARPEYLEGIYYHFYNRGAHRISIFRGEKDYLRVLGLMKKYMRQFQLAIIAYVLMPNHYHFLVRRMGKNLPVIFRNIFSTAIRNILIIVTSIRGHSLKDITRSNSFKTKLTFYISAAIFTGTPSRTP</sequence>
<dbReference type="Pfam" id="PF01797">
    <property type="entry name" value="Y1_Tnp"/>
    <property type="match status" value="1"/>
</dbReference>
<evidence type="ECO:0000313" key="2">
    <source>
        <dbReference type="EMBL" id="MBC8336576.1"/>
    </source>
</evidence>
<dbReference type="InterPro" id="IPR002686">
    <property type="entry name" value="Transposase_17"/>
</dbReference>
<dbReference type="EMBL" id="JACNJN010000172">
    <property type="protein sequence ID" value="MBC8336576.1"/>
    <property type="molecule type" value="Genomic_DNA"/>
</dbReference>
<gene>
    <name evidence="2" type="ORF">H8E29_15040</name>
</gene>
<name>A0A8J6NJ34_9CHLR</name>
<dbReference type="InterPro" id="IPR036515">
    <property type="entry name" value="Transposase_17_sf"/>
</dbReference>
<accession>A0A8J6NJ34</accession>
<dbReference type="SMART" id="SM01321">
    <property type="entry name" value="Y1_Tnp"/>
    <property type="match status" value="1"/>
</dbReference>
<feature type="domain" description="Transposase IS200-like" evidence="1">
    <location>
        <begin position="18"/>
        <end position="115"/>
    </location>
</feature>
<dbReference type="PANTHER" id="PTHR34322:SF2">
    <property type="entry name" value="TRANSPOSASE IS200-LIKE DOMAIN-CONTAINING PROTEIN"/>
    <property type="match status" value="1"/>
</dbReference>
<dbReference type="GO" id="GO:0006313">
    <property type="term" value="P:DNA transposition"/>
    <property type="evidence" value="ECO:0007669"/>
    <property type="project" value="InterPro"/>
</dbReference>
<evidence type="ECO:0000259" key="1">
    <source>
        <dbReference type="SMART" id="SM01321"/>
    </source>
</evidence>
<dbReference type="GO" id="GO:0004803">
    <property type="term" value="F:transposase activity"/>
    <property type="evidence" value="ECO:0007669"/>
    <property type="project" value="InterPro"/>
</dbReference>
<dbReference type="Gene3D" id="3.30.70.1290">
    <property type="entry name" value="Transposase IS200-like"/>
    <property type="match status" value="1"/>
</dbReference>
<dbReference type="AlphaFoldDB" id="A0A8J6NJ34"/>
<dbReference type="SUPFAM" id="SSF143422">
    <property type="entry name" value="Transposase IS200-like"/>
    <property type="match status" value="1"/>
</dbReference>
<protein>
    <submittedName>
        <fullName evidence="2">Transposase</fullName>
    </submittedName>
</protein>
<organism evidence="2 3">
    <name type="scientific">Candidatus Desulfolinea nitratireducens</name>
    <dbReference type="NCBI Taxonomy" id="2841698"/>
    <lineage>
        <taxon>Bacteria</taxon>
        <taxon>Bacillati</taxon>
        <taxon>Chloroflexota</taxon>
        <taxon>Anaerolineae</taxon>
        <taxon>Anaerolineales</taxon>
        <taxon>Anaerolineales incertae sedis</taxon>
        <taxon>Candidatus Desulfolinea</taxon>
    </lineage>
</organism>
<reference evidence="2 3" key="1">
    <citation type="submission" date="2020-08" db="EMBL/GenBank/DDBJ databases">
        <title>Bridging the membrane lipid divide: bacteria of the FCB group superphylum have the potential to synthesize archaeal ether lipids.</title>
        <authorList>
            <person name="Villanueva L."/>
            <person name="Von Meijenfeldt F.A.B."/>
            <person name="Westbye A.B."/>
            <person name="Yadav S."/>
            <person name="Hopmans E.C."/>
            <person name="Dutilh B.E."/>
            <person name="Sinninghe Damste J.S."/>
        </authorList>
    </citation>
    <scope>NUCLEOTIDE SEQUENCE [LARGE SCALE GENOMIC DNA]</scope>
    <source>
        <strain evidence="2">NIOZ-UU36</strain>
    </source>
</reference>